<dbReference type="Proteomes" id="UP000315534">
    <property type="component" value="Unassembled WGS sequence"/>
</dbReference>
<evidence type="ECO:0000256" key="1">
    <source>
        <dbReference type="ARBA" id="ARBA00022676"/>
    </source>
</evidence>
<name>A0A523XW86_UNCT6</name>
<evidence type="ECO:0000313" key="4">
    <source>
        <dbReference type="Proteomes" id="UP000315534"/>
    </source>
</evidence>
<dbReference type="Gene3D" id="3.40.50.2000">
    <property type="entry name" value="Glycogen Phosphorylase B"/>
    <property type="match status" value="2"/>
</dbReference>
<comment type="caution">
    <text evidence="3">The sequence shown here is derived from an EMBL/GenBank/DDBJ whole genome shotgun (WGS) entry which is preliminary data.</text>
</comment>
<dbReference type="PANTHER" id="PTHR30160">
    <property type="entry name" value="TETRAACYLDISACCHARIDE 4'-KINASE-RELATED"/>
    <property type="match status" value="1"/>
</dbReference>
<keyword evidence="1" id="KW-0328">Glycosyltransferase</keyword>
<evidence type="ECO:0000313" key="3">
    <source>
        <dbReference type="EMBL" id="TET83573.1"/>
    </source>
</evidence>
<dbReference type="GO" id="GO:0008713">
    <property type="term" value="F:ADP-heptose-lipopolysaccharide heptosyltransferase activity"/>
    <property type="evidence" value="ECO:0007669"/>
    <property type="project" value="TreeGrafter"/>
</dbReference>
<dbReference type="GO" id="GO:0009244">
    <property type="term" value="P:lipopolysaccharide core region biosynthetic process"/>
    <property type="evidence" value="ECO:0007669"/>
    <property type="project" value="TreeGrafter"/>
</dbReference>
<protein>
    <submittedName>
        <fullName evidence="3">Glycosyltransferase family 9 protein</fullName>
    </submittedName>
</protein>
<evidence type="ECO:0000256" key="2">
    <source>
        <dbReference type="ARBA" id="ARBA00022679"/>
    </source>
</evidence>
<reference evidence="3 4" key="1">
    <citation type="submission" date="2019-03" db="EMBL/GenBank/DDBJ databases">
        <title>Metabolic potential of uncultured bacteria and archaea associated with petroleum seepage in deep-sea sediments.</title>
        <authorList>
            <person name="Dong X."/>
            <person name="Hubert C."/>
        </authorList>
    </citation>
    <scope>NUCLEOTIDE SEQUENCE [LARGE SCALE GENOMIC DNA]</scope>
    <source>
        <strain evidence="3">E29_bin36</strain>
    </source>
</reference>
<proteinExistence type="predicted"/>
<organism evidence="3 4">
    <name type="scientific">candidate division TA06 bacterium</name>
    <dbReference type="NCBI Taxonomy" id="2250710"/>
    <lineage>
        <taxon>Bacteria</taxon>
        <taxon>Bacteria division TA06</taxon>
    </lineage>
</organism>
<dbReference type="GO" id="GO:0005829">
    <property type="term" value="C:cytosol"/>
    <property type="evidence" value="ECO:0007669"/>
    <property type="project" value="TreeGrafter"/>
</dbReference>
<dbReference type="CDD" id="cd03789">
    <property type="entry name" value="GT9_LPS_heptosyltransferase"/>
    <property type="match status" value="1"/>
</dbReference>
<keyword evidence="2 3" id="KW-0808">Transferase</keyword>
<sequence>MRPRRGMVSPDNAEKKEKILVSLWPGLGDIMFATPALRALRHKFPEANITAMSLWGKAGRPLLAHNPYVDRLIFMNPREFLSPVRCYAFWKKLRSEKYDLAVQLSFPIHWLFYLLGIRKRVGFGPGPFWWLVPSREGKDRNTHATDHFIRAIDRIDGVPYRDGKGYDLKLTRDELGTAQRILAKWEHTDSPIAVVHPGARCNKNKRWGVEKLVALMNKLHRQFSVRFILVGGEDDSHMSQSIAKQTEAQTLDLAAKLSLTETAAVVSKCDLYIGNDTGPTHIVGATGTPIVAIFGSSNPSAFRPLTDKAIVITPEMECAPCFHPVGHMWLLWGLRLRYYNQCRAMDSISVDDVFRACENFLAK</sequence>
<dbReference type="InterPro" id="IPR051199">
    <property type="entry name" value="LPS_LOS_Heptosyltrfase"/>
</dbReference>
<dbReference type="EMBL" id="SOIP01000010">
    <property type="protein sequence ID" value="TET83573.1"/>
    <property type="molecule type" value="Genomic_DNA"/>
</dbReference>
<dbReference type="InterPro" id="IPR002201">
    <property type="entry name" value="Glyco_trans_9"/>
</dbReference>
<dbReference type="Pfam" id="PF01075">
    <property type="entry name" value="Glyco_transf_9"/>
    <property type="match status" value="1"/>
</dbReference>
<dbReference type="AlphaFoldDB" id="A0A523XW86"/>
<accession>A0A523XW86</accession>
<dbReference type="SUPFAM" id="SSF53756">
    <property type="entry name" value="UDP-Glycosyltransferase/glycogen phosphorylase"/>
    <property type="match status" value="1"/>
</dbReference>
<gene>
    <name evidence="3" type="ORF">E3J38_00235</name>
</gene>